<keyword evidence="1" id="KW-1133">Transmembrane helix</keyword>
<dbReference type="Proteomes" id="UP000559256">
    <property type="component" value="Unassembled WGS sequence"/>
</dbReference>
<protein>
    <recommendedName>
        <fullName evidence="4">Transmembrane protein</fullName>
    </recommendedName>
</protein>
<evidence type="ECO:0000256" key="1">
    <source>
        <dbReference type="SAM" id="Phobius"/>
    </source>
</evidence>
<reference evidence="2 3" key="1">
    <citation type="journal article" date="2020" name="ISME J.">
        <title>Uncovering the hidden diversity of litter-decomposition mechanisms in mushroom-forming fungi.</title>
        <authorList>
            <person name="Floudas D."/>
            <person name="Bentzer J."/>
            <person name="Ahren D."/>
            <person name="Johansson T."/>
            <person name="Persson P."/>
            <person name="Tunlid A."/>
        </authorList>
    </citation>
    <scope>NUCLEOTIDE SEQUENCE [LARGE SCALE GENOMIC DNA]</scope>
    <source>
        <strain evidence="2 3">CBS 291.85</strain>
    </source>
</reference>
<evidence type="ECO:0000313" key="3">
    <source>
        <dbReference type="Proteomes" id="UP000559256"/>
    </source>
</evidence>
<organism evidence="2 3">
    <name type="scientific">Tetrapyrgos nigripes</name>
    <dbReference type="NCBI Taxonomy" id="182062"/>
    <lineage>
        <taxon>Eukaryota</taxon>
        <taxon>Fungi</taxon>
        <taxon>Dikarya</taxon>
        <taxon>Basidiomycota</taxon>
        <taxon>Agaricomycotina</taxon>
        <taxon>Agaricomycetes</taxon>
        <taxon>Agaricomycetidae</taxon>
        <taxon>Agaricales</taxon>
        <taxon>Marasmiineae</taxon>
        <taxon>Marasmiaceae</taxon>
        <taxon>Tetrapyrgos</taxon>
    </lineage>
</organism>
<sequence length="262" mass="28967">MIAEIILQMRLYALYFLDRKVLVMRVATFIVNAASSAAIMGVVLSKITAFSVPIPVIGSFCVPTRIPNWFYTFWIPILTFEIVLCALVLMKGVQTFRASGSPFQSGRKLVGILIRDSVVYYLVMLATYLTCLLVWVIGTTDMLEIPIGFSIAMSCVLGNRVILNVRLANREIEESKVAATSSNHPPGFDQQHSHAQSWITQAGSRISQGAASILKSASRSEHGKQIDYDDHVIDTLTDMEMAQLRTMQAHTPVHASDGFIVI</sequence>
<evidence type="ECO:0000313" key="2">
    <source>
        <dbReference type="EMBL" id="KAF5328010.1"/>
    </source>
</evidence>
<feature type="transmembrane region" description="Helical" evidence="1">
    <location>
        <begin position="69"/>
        <end position="89"/>
    </location>
</feature>
<accession>A0A8H5BR12</accession>
<feature type="transmembrane region" description="Helical" evidence="1">
    <location>
        <begin position="118"/>
        <end position="137"/>
    </location>
</feature>
<keyword evidence="1" id="KW-0812">Transmembrane</keyword>
<comment type="caution">
    <text evidence="2">The sequence shown here is derived from an EMBL/GenBank/DDBJ whole genome shotgun (WGS) entry which is preliminary data.</text>
</comment>
<evidence type="ECO:0008006" key="4">
    <source>
        <dbReference type="Google" id="ProtNLM"/>
    </source>
</evidence>
<name>A0A8H5BR12_9AGAR</name>
<keyword evidence="1" id="KW-0472">Membrane</keyword>
<dbReference type="EMBL" id="JAACJM010000375">
    <property type="protein sequence ID" value="KAF5328010.1"/>
    <property type="molecule type" value="Genomic_DNA"/>
</dbReference>
<gene>
    <name evidence="2" type="ORF">D9758_017696</name>
</gene>
<dbReference type="AlphaFoldDB" id="A0A8H5BR12"/>
<proteinExistence type="predicted"/>
<keyword evidence="3" id="KW-1185">Reference proteome</keyword>
<feature type="transmembrane region" description="Helical" evidence="1">
    <location>
        <begin position="21"/>
        <end position="49"/>
    </location>
</feature>
<dbReference type="OrthoDB" id="3349377at2759"/>